<dbReference type="Proteomes" id="UP000231057">
    <property type="component" value="Chromosome"/>
</dbReference>
<dbReference type="RefSeq" id="WP_099798195.1">
    <property type="nucleotide sequence ID" value="NZ_CP018092.1"/>
</dbReference>
<evidence type="ECO:0000313" key="3">
    <source>
        <dbReference type="EMBL" id="ATS17840.1"/>
    </source>
</evidence>
<feature type="compositionally biased region" description="Low complexity" evidence="1">
    <location>
        <begin position="34"/>
        <end position="44"/>
    </location>
</feature>
<evidence type="ECO:0000256" key="2">
    <source>
        <dbReference type="SAM" id="Phobius"/>
    </source>
</evidence>
<dbReference type="Pfam" id="PF11947">
    <property type="entry name" value="DUF3464"/>
    <property type="match status" value="1"/>
</dbReference>
<dbReference type="AlphaFoldDB" id="A0A2D2Q026"/>
<dbReference type="PANTHER" id="PTHR34575">
    <property type="entry name" value="PROTEIN PAM68, CHLOROPLASTIC"/>
    <property type="match status" value="1"/>
</dbReference>
<name>A0A2D2Q026_PARLV</name>
<evidence type="ECO:0000313" key="4">
    <source>
        <dbReference type="Proteomes" id="UP000231057"/>
    </source>
</evidence>
<evidence type="ECO:0000256" key="1">
    <source>
        <dbReference type="SAM" id="MobiDB-lite"/>
    </source>
</evidence>
<keyword evidence="2" id="KW-0472">Membrane</keyword>
<dbReference type="EMBL" id="CP018092">
    <property type="protein sequence ID" value="ATS17840.1"/>
    <property type="molecule type" value="Genomic_DNA"/>
</dbReference>
<keyword evidence="2" id="KW-0812">Transmembrane</keyword>
<proteinExistence type="predicted"/>
<protein>
    <recommendedName>
        <fullName evidence="5">DUF3464 domain-containing protein</fullName>
    </recommendedName>
</protein>
<dbReference type="PANTHER" id="PTHR34575:SF1">
    <property type="entry name" value="PROTEIN PAM68, CHLOROPLASTIC"/>
    <property type="match status" value="1"/>
</dbReference>
<sequence>MAKGSGLPFESRKKSKATFSKAPSPDDTGRKSAAKQQKSAAAKQGAIPEVVSRRMVSRMAVCAGVPTLLGLTTFPVSYVIVQHHWFSLPHVVVVLVSLGWFGLGALGLSYGVISASWDEAQAGSWLGIAEFRTNFGRIVDSWQTRKSPKSGT</sequence>
<dbReference type="InterPro" id="IPR021855">
    <property type="entry name" value="PAM68-like"/>
</dbReference>
<dbReference type="KEGG" id="slw:BRW62_02730"/>
<gene>
    <name evidence="3" type="ORF">BRW62_02730</name>
</gene>
<evidence type="ECO:0008006" key="5">
    <source>
        <dbReference type="Google" id="ProtNLM"/>
    </source>
</evidence>
<keyword evidence="2" id="KW-1133">Transmembrane helix</keyword>
<accession>A0A2D2Q026</accession>
<feature type="transmembrane region" description="Helical" evidence="2">
    <location>
        <begin position="60"/>
        <end position="81"/>
    </location>
</feature>
<dbReference type="OrthoDB" id="467509at2"/>
<organism evidence="3 4">
    <name type="scientific">Parathermosynechococcus lividus PCC 6715</name>
    <dbReference type="NCBI Taxonomy" id="1917166"/>
    <lineage>
        <taxon>Bacteria</taxon>
        <taxon>Bacillati</taxon>
        <taxon>Cyanobacteriota</taxon>
        <taxon>Cyanophyceae</taxon>
        <taxon>Acaryochloridales</taxon>
        <taxon>Thermosynechococcaceae</taxon>
        <taxon>Parathermosynechococcus</taxon>
    </lineage>
</organism>
<feature type="region of interest" description="Disordered" evidence="1">
    <location>
        <begin position="1"/>
        <end position="45"/>
    </location>
</feature>
<reference evidence="3 4" key="1">
    <citation type="submission" date="2016-11" db="EMBL/GenBank/DDBJ databases">
        <title>Complete genome sequence of thermophilic cyanobacteria strain Synechococcus sp. PCC6715.</title>
        <authorList>
            <person name="Tang J."/>
            <person name="Daroch M."/>
            <person name="Liang Y."/>
            <person name="Jiang D."/>
            <person name="Shah M."/>
        </authorList>
    </citation>
    <scope>NUCLEOTIDE SEQUENCE [LARGE SCALE GENOMIC DNA]</scope>
    <source>
        <strain evidence="3 4">PCC 6715</strain>
    </source>
</reference>
<feature type="transmembrane region" description="Helical" evidence="2">
    <location>
        <begin position="87"/>
        <end position="113"/>
    </location>
</feature>
<keyword evidence="4" id="KW-1185">Reference proteome</keyword>
<reference evidence="4" key="2">
    <citation type="journal article" date="2022" name="Front. Microbiol.">
        <title>Comparative Genomic Analysis Revealed Distinct Molecular Components and Organization of CO2-Concentrating Mechanism in Thermophilic Cyanobacteria.</title>
        <authorList>
            <person name="Tang J."/>
            <person name="Zhou H."/>
            <person name="Yao D."/>
            <person name="Riaz S."/>
            <person name="You D."/>
            <person name="Klepacz-Smolka A."/>
            <person name="Daroch M."/>
        </authorList>
    </citation>
    <scope>NUCLEOTIDE SEQUENCE [LARGE SCALE GENOMIC DNA]</scope>
    <source>
        <strain evidence="4">PCC 6715</strain>
    </source>
</reference>